<proteinExistence type="predicted"/>
<name>A0A3D8SMN6_9HELO</name>
<dbReference type="EMBL" id="PDLN01000004">
    <property type="protein sequence ID" value="RDW87609.1"/>
    <property type="molecule type" value="Genomic_DNA"/>
</dbReference>
<sequence length="332" mass="37629">MSAGVFTIREHIIACEHSTNAGEVHLVKLAVKQYLPKDNPAPREGDLTIIGAHANGLVKEVYEPFWEEIDLGLKRKGRRVRSIWIADVSNQGASGLINDALKYNDDPIFAPSATIQMGTMLAKGTLRRRVEWPTRETAQERFQKTFPGWDPRVLDRWNKHALYTPKEQQHLPGPPTRLVTSRFAELIAFISPTFIYDGKTDSDKITWTEDVLLGHKLLELIARNTLYICGGLSASAGPEIRQDWLARTGTGPYLGRRVTKKRVETAVIPRVGHFVPLEDPKACADAAIAWLMDELQGWDEEEKKIRLSWRDLSPEEKEERAETWMTNLKAKI</sequence>
<evidence type="ECO:0008006" key="3">
    <source>
        <dbReference type="Google" id="ProtNLM"/>
    </source>
</evidence>
<dbReference type="Gene3D" id="3.40.50.1820">
    <property type="entry name" value="alpha/beta hydrolase"/>
    <property type="match status" value="2"/>
</dbReference>
<dbReference type="AlphaFoldDB" id="A0A3D8SMN6"/>
<protein>
    <recommendedName>
        <fullName evidence="3">AB hydrolase-1 domain-containing protein</fullName>
    </recommendedName>
</protein>
<dbReference type="InterPro" id="IPR029058">
    <property type="entry name" value="AB_hydrolase_fold"/>
</dbReference>
<keyword evidence="2" id="KW-1185">Reference proteome</keyword>
<evidence type="ECO:0000313" key="2">
    <source>
        <dbReference type="Proteomes" id="UP000256328"/>
    </source>
</evidence>
<comment type="caution">
    <text evidence="1">The sequence shown here is derived from an EMBL/GenBank/DDBJ whole genome shotgun (WGS) entry which is preliminary data.</text>
</comment>
<dbReference type="Proteomes" id="UP000256328">
    <property type="component" value="Unassembled WGS sequence"/>
</dbReference>
<gene>
    <name evidence="1" type="ORF">BP5796_03303</name>
</gene>
<accession>A0A3D8SMN6</accession>
<dbReference type="SUPFAM" id="SSF53474">
    <property type="entry name" value="alpha/beta-Hydrolases"/>
    <property type="match status" value="1"/>
</dbReference>
<reference evidence="1 2" key="1">
    <citation type="journal article" date="2018" name="IMA Fungus">
        <title>IMA Genome-F 9: Draft genome sequence of Annulohypoxylon stygium, Aspergillus mulundensis, Berkeleyomyces basicola (syn. Thielaviopsis basicola), Ceratocystis smalleyi, two Cercospora beticola strains, Coleophoma cylindrospora, Fusarium fracticaudum, Phialophora cf. hyalina, and Morchella septimelata.</title>
        <authorList>
            <person name="Wingfield B.D."/>
            <person name="Bills G.F."/>
            <person name="Dong Y."/>
            <person name="Huang W."/>
            <person name="Nel W.J."/>
            <person name="Swalarsk-Parry B.S."/>
            <person name="Vaghefi N."/>
            <person name="Wilken P.M."/>
            <person name="An Z."/>
            <person name="de Beer Z.W."/>
            <person name="De Vos L."/>
            <person name="Chen L."/>
            <person name="Duong T.A."/>
            <person name="Gao Y."/>
            <person name="Hammerbacher A."/>
            <person name="Kikkert J.R."/>
            <person name="Li Y."/>
            <person name="Li H."/>
            <person name="Li K."/>
            <person name="Li Q."/>
            <person name="Liu X."/>
            <person name="Ma X."/>
            <person name="Naidoo K."/>
            <person name="Pethybridge S.J."/>
            <person name="Sun J."/>
            <person name="Steenkamp E.T."/>
            <person name="van der Nest M.A."/>
            <person name="van Wyk S."/>
            <person name="Wingfield M.J."/>
            <person name="Xiong C."/>
            <person name="Yue Q."/>
            <person name="Zhang X."/>
        </authorList>
    </citation>
    <scope>NUCLEOTIDE SEQUENCE [LARGE SCALE GENOMIC DNA]</scope>
    <source>
        <strain evidence="1 2">BP5796</strain>
    </source>
</reference>
<organism evidence="1 2">
    <name type="scientific">Coleophoma crateriformis</name>
    <dbReference type="NCBI Taxonomy" id="565419"/>
    <lineage>
        <taxon>Eukaryota</taxon>
        <taxon>Fungi</taxon>
        <taxon>Dikarya</taxon>
        <taxon>Ascomycota</taxon>
        <taxon>Pezizomycotina</taxon>
        <taxon>Leotiomycetes</taxon>
        <taxon>Helotiales</taxon>
        <taxon>Dermateaceae</taxon>
        <taxon>Coleophoma</taxon>
    </lineage>
</organism>
<dbReference type="OrthoDB" id="94039at2759"/>
<evidence type="ECO:0000313" key="1">
    <source>
        <dbReference type="EMBL" id="RDW87609.1"/>
    </source>
</evidence>